<evidence type="ECO:0000256" key="1">
    <source>
        <dbReference type="SAM" id="MobiDB-lite"/>
    </source>
</evidence>
<accession>A0A9P6WDB8</accession>
<proteinExistence type="predicted"/>
<gene>
    <name evidence="2" type="ORF">C6P45_004002</name>
</gene>
<name>A0A9P6WDB8_MAUEX</name>
<keyword evidence="3" id="KW-1185">Reference proteome</keyword>
<dbReference type="EMBL" id="PUHR01000047">
    <property type="protein sequence ID" value="KAG0669225.1"/>
    <property type="molecule type" value="Genomic_DNA"/>
</dbReference>
<feature type="compositionally biased region" description="Polar residues" evidence="1">
    <location>
        <begin position="27"/>
        <end position="42"/>
    </location>
</feature>
<dbReference type="OrthoDB" id="4039633at2759"/>
<evidence type="ECO:0000313" key="2">
    <source>
        <dbReference type="EMBL" id="KAG0669225.1"/>
    </source>
</evidence>
<sequence length="106" mass="12295">MNKTTDNKQSSKDNTGSQEENKPSLVESESNYQLNEASSNNMECPNCKTPLQKFLIQQNYSIVMCPKEDCEYPFNQEENFDNILYIDDKEISTVARHEFSVDLKEE</sequence>
<reference evidence="2 3" key="1">
    <citation type="submission" date="2020-11" db="EMBL/GenBank/DDBJ databases">
        <title>Kefir isolates.</title>
        <authorList>
            <person name="Marcisauskas S."/>
            <person name="Kim Y."/>
            <person name="Blasche S."/>
        </authorList>
    </citation>
    <scope>NUCLEOTIDE SEQUENCE [LARGE SCALE GENOMIC DNA]</scope>
    <source>
        <strain evidence="2 3">OG2</strain>
    </source>
</reference>
<protein>
    <submittedName>
        <fullName evidence="2">Uncharacterized protein</fullName>
    </submittedName>
</protein>
<comment type="caution">
    <text evidence="2">The sequence shown here is derived from an EMBL/GenBank/DDBJ whole genome shotgun (WGS) entry which is preliminary data.</text>
</comment>
<dbReference type="Proteomes" id="UP000750334">
    <property type="component" value="Unassembled WGS sequence"/>
</dbReference>
<organism evidence="2 3">
    <name type="scientific">Maudiozyma exigua</name>
    <name type="common">Yeast</name>
    <name type="synonym">Kazachstania exigua</name>
    <dbReference type="NCBI Taxonomy" id="34358"/>
    <lineage>
        <taxon>Eukaryota</taxon>
        <taxon>Fungi</taxon>
        <taxon>Dikarya</taxon>
        <taxon>Ascomycota</taxon>
        <taxon>Saccharomycotina</taxon>
        <taxon>Saccharomycetes</taxon>
        <taxon>Saccharomycetales</taxon>
        <taxon>Saccharomycetaceae</taxon>
        <taxon>Maudiozyma</taxon>
    </lineage>
</organism>
<feature type="region of interest" description="Disordered" evidence="1">
    <location>
        <begin position="1"/>
        <end position="42"/>
    </location>
</feature>
<evidence type="ECO:0000313" key="3">
    <source>
        <dbReference type="Proteomes" id="UP000750334"/>
    </source>
</evidence>
<feature type="compositionally biased region" description="Basic and acidic residues" evidence="1">
    <location>
        <begin position="1"/>
        <end position="11"/>
    </location>
</feature>
<dbReference type="AlphaFoldDB" id="A0A9P6WDB8"/>